<sequence length="448" mass="47144">MPRSMFAFPSLYTATLLMLLGSGLLSTYIALRLAADGAASQAGWLMAAHYAGLVLGGKFGHRLISRVGHVRAYVASGGVVTAAVIGHGLLDWIPAWMVLRFLIGLGMMCQYMVVESWLNEKAEPHKRGRVFSVYMAACYLGLTLGQLVLTVRPGLGLEPLLLVALCFALCLVPVATTRQIHPAPLKPAPLEPRFFLKRVPQSMTTVAVAGLTLGAFYGLGPIYGQGLGLSTEQVGLFMGTCVFAGLVVQAPLGRLSDRFDRSRLIQLISLALALTCLPLGLLTDMPLPALLGLGFVVSLLLFSLYPLAVALSNAHIEQERRVALSAMLLVVFGIGACVGPLIAGELMNYGGPGLLYLFVAGCALILVWRVRPSPAARRDQVDQTEQTEPDPVAVPLAMAGASLSTARDARSDEPGPPAPASGDLDAGASTAEGSDSAASSEEKPKAAE</sequence>
<evidence type="ECO:0000313" key="8">
    <source>
        <dbReference type="Proteomes" id="UP000243359"/>
    </source>
</evidence>
<reference evidence="8" key="1">
    <citation type="submission" date="2016-10" db="EMBL/GenBank/DDBJ databases">
        <authorList>
            <person name="Varghese N."/>
            <person name="Submissions S."/>
        </authorList>
    </citation>
    <scope>NUCLEOTIDE SEQUENCE [LARGE SCALE GENOMIC DNA]</scope>
    <source>
        <strain evidence="8">KCTC 32247</strain>
    </source>
</reference>
<feature type="compositionally biased region" description="Low complexity" evidence="4">
    <location>
        <begin position="425"/>
        <end position="439"/>
    </location>
</feature>
<feature type="transmembrane region" description="Helical" evidence="5">
    <location>
        <begin position="234"/>
        <end position="252"/>
    </location>
</feature>
<dbReference type="Gene3D" id="1.20.1250.20">
    <property type="entry name" value="MFS general substrate transporter like domains"/>
    <property type="match status" value="2"/>
</dbReference>
<feature type="transmembrane region" description="Helical" evidence="5">
    <location>
        <begin position="264"/>
        <end position="283"/>
    </location>
</feature>
<dbReference type="GO" id="GO:0022857">
    <property type="term" value="F:transmembrane transporter activity"/>
    <property type="evidence" value="ECO:0007669"/>
    <property type="project" value="InterPro"/>
</dbReference>
<dbReference type="PANTHER" id="PTHR23521">
    <property type="entry name" value="TRANSPORTER MFS SUPERFAMILY"/>
    <property type="match status" value="1"/>
</dbReference>
<dbReference type="InterPro" id="IPR036259">
    <property type="entry name" value="MFS_trans_sf"/>
</dbReference>
<dbReference type="InterPro" id="IPR011701">
    <property type="entry name" value="MFS"/>
</dbReference>
<protein>
    <submittedName>
        <fullName evidence="7">Predicted arabinose efflux permease, MFS family</fullName>
    </submittedName>
</protein>
<dbReference type="FunFam" id="1.20.1250.20:FF:000327">
    <property type="entry name" value="Transporter, MFS superfamily"/>
    <property type="match status" value="1"/>
</dbReference>
<dbReference type="AlphaFoldDB" id="A0A1H1M0V0"/>
<feature type="region of interest" description="Disordered" evidence="4">
    <location>
        <begin position="376"/>
        <end position="395"/>
    </location>
</feature>
<feature type="transmembrane region" description="Helical" evidence="5">
    <location>
        <begin position="44"/>
        <end position="60"/>
    </location>
</feature>
<evidence type="ECO:0000256" key="4">
    <source>
        <dbReference type="SAM" id="MobiDB-lite"/>
    </source>
</evidence>
<dbReference type="InterPro" id="IPR047200">
    <property type="entry name" value="MFS_YcaD-like"/>
</dbReference>
<dbReference type="Pfam" id="PF07690">
    <property type="entry name" value="MFS_1"/>
    <property type="match status" value="1"/>
</dbReference>
<accession>A0A1H1M0V0</accession>
<feature type="transmembrane region" description="Helical" evidence="5">
    <location>
        <begin position="96"/>
        <end position="118"/>
    </location>
</feature>
<evidence type="ECO:0000256" key="1">
    <source>
        <dbReference type="ARBA" id="ARBA00022692"/>
    </source>
</evidence>
<dbReference type="InterPro" id="IPR020846">
    <property type="entry name" value="MFS_dom"/>
</dbReference>
<feature type="transmembrane region" description="Helical" evidence="5">
    <location>
        <begin position="161"/>
        <end position="181"/>
    </location>
</feature>
<feature type="transmembrane region" description="Helical" evidence="5">
    <location>
        <begin position="202"/>
        <end position="222"/>
    </location>
</feature>
<keyword evidence="1 5" id="KW-0812">Transmembrane</keyword>
<feature type="transmembrane region" description="Helical" evidence="5">
    <location>
        <begin position="322"/>
        <end position="343"/>
    </location>
</feature>
<dbReference type="GO" id="GO:0005886">
    <property type="term" value="C:plasma membrane"/>
    <property type="evidence" value="ECO:0007669"/>
    <property type="project" value="TreeGrafter"/>
</dbReference>
<feature type="transmembrane region" description="Helical" evidence="5">
    <location>
        <begin position="130"/>
        <end position="149"/>
    </location>
</feature>
<feature type="transmembrane region" description="Helical" evidence="5">
    <location>
        <begin position="72"/>
        <end position="90"/>
    </location>
</feature>
<dbReference type="Proteomes" id="UP000243359">
    <property type="component" value="Chromosome I"/>
</dbReference>
<evidence type="ECO:0000256" key="3">
    <source>
        <dbReference type="ARBA" id="ARBA00023136"/>
    </source>
</evidence>
<evidence type="ECO:0000256" key="2">
    <source>
        <dbReference type="ARBA" id="ARBA00022989"/>
    </source>
</evidence>
<organism evidence="7 8">
    <name type="scientific">Pseudomonas oryzae</name>
    <dbReference type="NCBI Taxonomy" id="1392877"/>
    <lineage>
        <taxon>Bacteria</taxon>
        <taxon>Pseudomonadati</taxon>
        <taxon>Pseudomonadota</taxon>
        <taxon>Gammaproteobacteria</taxon>
        <taxon>Pseudomonadales</taxon>
        <taxon>Pseudomonadaceae</taxon>
        <taxon>Pseudomonas</taxon>
    </lineage>
</organism>
<dbReference type="RefSeq" id="WP_090347340.1">
    <property type="nucleotide sequence ID" value="NZ_LT629751.1"/>
</dbReference>
<dbReference type="PANTHER" id="PTHR23521:SF3">
    <property type="entry name" value="MFS TRANSPORTER"/>
    <property type="match status" value="1"/>
</dbReference>
<name>A0A1H1M0V0_9PSED</name>
<feature type="region of interest" description="Disordered" evidence="4">
    <location>
        <begin position="402"/>
        <end position="448"/>
    </location>
</feature>
<feature type="transmembrane region" description="Helical" evidence="5">
    <location>
        <begin position="289"/>
        <end position="310"/>
    </location>
</feature>
<evidence type="ECO:0000256" key="5">
    <source>
        <dbReference type="SAM" id="Phobius"/>
    </source>
</evidence>
<dbReference type="OrthoDB" id="9810614at2"/>
<dbReference type="PROSITE" id="PS50850">
    <property type="entry name" value="MFS"/>
    <property type="match status" value="1"/>
</dbReference>
<keyword evidence="8" id="KW-1185">Reference proteome</keyword>
<dbReference type="CDD" id="cd17477">
    <property type="entry name" value="MFS_YcaD_like"/>
    <property type="match status" value="1"/>
</dbReference>
<keyword evidence="2 5" id="KW-1133">Transmembrane helix</keyword>
<dbReference type="SUPFAM" id="SSF103473">
    <property type="entry name" value="MFS general substrate transporter"/>
    <property type="match status" value="1"/>
</dbReference>
<evidence type="ECO:0000313" key="7">
    <source>
        <dbReference type="EMBL" id="SDR80446.1"/>
    </source>
</evidence>
<proteinExistence type="predicted"/>
<gene>
    <name evidence="7" type="ORF">SAMN05216221_0368</name>
</gene>
<dbReference type="EMBL" id="LT629751">
    <property type="protein sequence ID" value="SDR80446.1"/>
    <property type="molecule type" value="Genomic_DNA"/>
</dbReference>
<feature type="transmembrane region" description="Helical" evidence="5">
    <location>
        <begin position="349"/>
        <end position="368"/>
    </location>
</feature>
<feature type="domain" description="Major facilitator superfamily (MFS) profile" evidence="6">
    <location>
        <begin position="7"/>
        <end position="377"/>
    </location>
</feature>
<keyword evidence="3 5" id="KW-0472">Membrane</keyword>
<dbReference type="STRING" id="1392877.SAMN05216221_0368"/>
<evidence type="ECO:0000259" key="6">
    <source>
        <dbReference type="PROSITE" id="PS50850"/>
    </source>
</evidence>